<name>A0A1F4V419_UNCKA</name>
<keyword evidence="3 6" id="KW-0812">Transmembrane</keyword>
<keyword evidence="4 6" id="KW-1133">Transmembrane helix</keyword>
<comment type="subcellular location">
    <subcellularLocation>
        <location evidence="1">Membrane</location>
        <topology evidence="1">Single-pass membrane protein</topology>
    </subcellularLocation>
</comment>
<dbReference type="Proteomes" id="UP000178771">
    <property type="component" value="Unassembled WGS sequence"/>
</dbReference>
<dbReference type="GO" id="GO:0016020">
    <property type="term" value="C:membrane"/>
    <property type="evidence" value="ECO:0007669"/>
    <property type="project" value="UniProtKB-SubCell"/>
</dbReference>
<dbReference type="InterPro" id="IPR023353">
    <property type="entry name" value="LemA-like_dom_sf"/>
</dbReference>
<evidence type="ECO:0000256" key="4">
    <source>
        <dbReference type="ARBA" id="ARBA00022989"/>
    </source>
</evidence>
<comment type="similarity">
    <text evidence="2">Belongs to the LemA family.</text>
</comment>
<dbReference type="PANTHER" id="PTHR34478">
    <property type="entry name" value="PROTEIN LEMA"/>
    <property type="match status" value="1"/>
</dbReference>
<gene>
    <name evidence="7" type="ORF">A2982_04035</name>
</gene>
<evidence type="ECO:0000256" key="6">
    <source>
        <dbReference type="SAM" id="Phobius"/>
    </source>
</evidence>
<sequence>MDAILYVLILVVLIAGFIWMTYNSLVALRMRVKEAWADIDVQLKKRYDLLPDLIETARKAVAVDEKILTKVTELRTRAMESASKGISPEERAKIEGQLSSMVRDIKVQVEAYPDIKSHGELTNLMDKVTEIEEKIAYARRFLNSNVMEYNTKIKMFPAVIIANALSFTPENFFAANEEERKDIKVDLDTKQG</sequence>
<reference evidence="7 8" key="1">
    <citation type="journal article" date="2016" name="Nat. Commun.">
        <title>Thousands of microbial genomes shed light on interconnected biogeochemical processes in an aquifer system.</title>
        <authorList>
            <person name="Anantharaman K."/>
            <person name="Brown C.T."/>
            <person name="Hug L.A."/>
            <person name="Sharon I."/>
            <person name="Castelle C.J."/>
            <person name="Probst A.J."/>
            <person name="Thomas B.C."/>
            <person name="Singh A."/>
            <person name="Wilkins M.J."/>
            <person name="Karaoz U."/>
            <person name="Brodie E.L."/>
            <person name="Williams K.H."/>
            <person name="Hubbard S.S."/>
            <person name="Banfield J.F."/>
        </authorList>
    </citation>
    <scope>NUCLEOTIDE SEQUENCE [LARGE SCALE GENOMIC DNA]</scope>
</reference>
<accession>A0A1F4V419</accession>
<keyword evidence="5 6" id="KW-0472">Membrane</keyword>
<dbReference type="AlphaFoldDB" id="A0A1F4V419"/>
<comment type="caution">
    <text evidence="7">The sequence shown here is derived from an EMBL/GenBank/DDBJ whole genome shotgun (WGS) entry which is preliminary data.</text>
</comment>
<dbReference type="EMBL" id="MEVH01000027">
    <property type="protein sequence ID" value="OGC51243.1"/>
    <property type="molecule type" value="Genomic_DNA"/>
</dbReference>
<evidence type="ECO:0000256" key="1">
    <source>
        <dbReference type="ARBA" id="ARBA00004167"/>
    </source>
</evidence>
<dbReference type="STRING" id="1802624.A2982_04035"/>
<evidence type="ECO:0000256" key="5">
    <source>
        <dbReference type="ARBA" id="ARBA00023136"/>
    </source>
</evidence>
<evidence type="ECO:0008006" key="9">
    <source>
        <dbReference type="Google" id="ProtNLM"/>
    </source>
</evidence>
<organism evidence="7 8">
    <name type="scientific">candidate division WWE3 bacterium RIFCSPLOWO2_01_FULL_39_13</name>
    <dbReference type="NCBI Taxonomy" id="1802624"/>
    <lineage>
        <taxon>Bacteria</taxon>
        <taxon>Katanobacteria</taxon>
    </lineage>
</organism>
<evidence type="ECO:0000313" key="8">
    <source>
        <dbReference type="Proteomes" id="UP000178771"/>
    </source>
</evidence>
<dbReference type="InterPro" id="IPR007156">
    <property type="entry name" value="MamQ_LemA"/>
</dbReference>
<evidence type="ECO:0000256" key="3">
    <source>
        <dbReference type="ARBA" id="ARBA00022692"/>
    </source>
</evidence>
<evidence type="ECO:0000256" key="2">
    <source>
        <dbReference type="ARBA" id="ARBA00008854"/>
    </source>
</evidence>
<dbReference type="SUPFAM" id="SSF140478">
    <property type="entry name" value="LemA-like"/>
    <property type="match status" value="1"/>
</dbReference>
<feature type="transmembrane region" description="Helical" evidence="6">
    <location>
        <begin position="6"/>
        <end position="28"/>
    </location>
</feature>
<dbReference type="Gene3D" id="1.20.1440.20">
    <property type="entry name" value="LemA-like domain"/>
    <property type="match status" value="1"/>
</dbReference>
<dbReference type="Pfam" id="PF04011">
    <property type="entry name" value="LemA"/>
    <property type="match status" value="1"/>
</dbReference>
<dbReference type="PANTHER" id="PTHR34478:SF1">
    <property type="entry name" value="PROTEIN LEMA"/>
    <property type="match status" value="1"/>
</dbReference>
<proteinExistence type="inferred from homology"/>
<evidence type="ECO:0000313" key="7">
    <source>
        <dbReference type="EMBL" id="OGC51243.1"/>
    </source>
</evidence>
<protein>
    <recommendedName>
        <fullName evidence="9">LemA family protein</fullName>
    </recommendedName>
</protein>